<evidence type="ECO:0000313" key="2">
    <source>
        <dbReference type="Proteomes" id="UP001141253"/>
    </source>
</evidence>
<reference evidence="1" key="2">
    <citation type="journal article" date="2023" name="Int. J. Mol. Sci.">
        <title>De Novo Assembly and Annotation of 11 Diverse Shrub Willow (Salix) Genomes Reveals Novel Gene Organization in Sex-Linked Regions.</title>
        <authorList>
            <person name="Hyden B."/>
            <person name="Feng K."/>
            <person name="Yates T.B."/>
            <person name="Jawdy S."/>
            <person name="Cereghino C."/>
            <person name="Smart L.B."/>
            <person name="Muchero W."/>
        </authorList>
    </citation>
    <scope>NUCLEOTIDE SEQUENCE</scope>
    <source>
        <tissue evidence="1">Shoot tip</tissue>
    </source>
</reference>
<evidence type="ECO:0000313" key="1">
    <source>
        <dbReference type="EMBL" id="KAJ6288139.1"/>
    </source>
</evidence>
<organism evidence="1 2">
    <name type="scientific">Salix suchowensis</name>
    <dbReference type="NCBI Taxonomy" id="1278906"/>
    <lineage>
        <taxon>Eukaryota</taxon>
        <taxon>Viridiplantae</taxon>
        <taxon>Streptophyta</taxon>
        <taxon>Embryophyta</taxon>
        <taxon>Tracheophyta</taxon>
        <taxon>Spermatophyta</taxon>
        <taxon>Magnoliopsida</taxon>
        <taxon>eudicotyledons</taxon>
        <taxon>Gunneridae</taxon>
        <taxon>Pentapetalae</taxon>
        <taxon>rosids</taxon>
        <taxon>fabids</taxon>
        <taxon>Malpighiales</taxon>
        <taxon>Salicaceae</taxon>
        <taxon>Saliceae</taxon>
        <taxon>Salix</taxon>
    </lineage>
</organism>
<sequence>MGGLSVWFESRNGIRFYRAKKEKLDDGIPRRNFPFLWYGPLLMNHSKVKERKKNLKFSTWCSTPSNVAGRSQILHVFEKTSGKSLGPAPTTWDRHPAVQAWRSWAEMKKSTLLLRSFHDFGKTKAVGSHAGSKERGLRLISYIKK</sequence>
<dbReference type="EMBL" id="JAPFFI010000492">
    <property type="protein sequence ID" value="KAJ6288139.1"/>
    <property type="molecule type" value="Genomic_DNA"/>
</dbReference>
<reference evidence="1" key="1">
    <citation type="submission" date="2022-10" db="EMBL/GenBank/DDBJ databases">
        <authorList>
            <person name="Hyden B.L."/>
            <person name="Feng K."/>
            <person name="Yates T."/>
            <person name="Jawdy S."/>
            <person name="Smart L.B."/>
            <person name="Muchero W."/>
        </authorList>
    </citation>
    <scope>NUCLEOTIDE SEQUENCE</scope>
    <source>
        <tissue evidence="1">Shoot tip</tissue>
    </source>
</reference>
<gene>
    <name evidence="1" type="ORF">OIU77_022138</name>
</gene>
<name>A0ABQ8ZGI2_9ROSI</name>
<proteinExistence type="predicted"/>
<dbReference type="Proteomes" id="UP001141253">
    <property type="component" value="Unassembled WGS sequence"/>
</dbReference>
<keyword evidence="2" id="KW-1185">Reference proteome</keyword>
<comment type="caution">
    <text evidence="1">The sequence shown here is derived from an EMBL/GenBank/DDBJ whole genome shotgun (WGS) entry which is preliminary data.</text>
</comment>
<protein>
    <submittedName>
        <fullName evidence="1">Uncharacterized protein</fullName>
    </submittedName>
</protein>
<accession>A0ABQ8ZGI2</accession>